<evidence type="ECO:0000313" key="3">
    <source>
        <dbReference type="Proteomes" id="UP000424527"/>
    </source>
</evidence>
<gene>
    <name evidence="2" type="ORF">D5F01_LYC25148</name>
</gene>
<evidence type="ECO:0000256" key="1">
    <source>
        <dbReference type="SAM" id="MobiDB-lite"/>
    </source>
</evidence>
<feature type="compositionally biased region" description="Low complexity" evidence="1">
    <location>
        <begin position="182"/>
        <end position="194"/>
    </location>
</feature>
<proteinExistence type="predicted"/>
<feature type="compositionally biased region" description="Low complexity" evidence="1">
    <location>
        <begin position="223"/>
        <end position="236"/>
    </location>
</feature>
<feature type="compositionally biased region" description="Basic and acidic residues" evidence="1">
    <location>
        <begin position="150"/>
        <end position="163"/>
    </location>
</feature>
<feature type="region of interest" description="Disordered" evidence="1">
    <location>
        <begin position="142"/>
        <end position="254"/>
    </location>
</feature>
<reference evidence="2 3" key="1">
    <citation type="submission" date="2019-07" db="EMBL/GenBank/DDBJ databases">
        <title>Chromosome genome assembly for large yellow croaker.</title>
        <authorList>
            <person name="Xiao S."/>
        </authorList>
    </citation>
    <scope>NUCLEOTIDE SEQUENCE [LARGE SCALE GENOMIC DNA]</scope>
    <source>
        <strain evidence="2">JMULYC20181020</strain>
        <tissue evidence="2">Muscle</tissue>
    </source>
</reference>
<feature type="compositionally biased region" description="Basic and acidic residues" evidence="1">
    <location>
        <begin position="195"/>
        <end position="208"/>
    </location>
</feature>
<dbReference type="Proteomes" id="UP000424527">
    <property type="component" value="Unassembled WGS sequence"/>
</dbReference>
<dbReference type="EMBL" id="REGW02001520">
    <property type="protein sequence ID" value="KAE8277068.1"/>
    <property type="molecule type" value="Genomic_DNA"/>
</dbReference>
<evidence type="ECO:0000313" key="2">
    <source>
        <dbReference type="EMBL" id="KAE8277068.1"/>
    </source>
</evidence>
<keyword evidence="3" id="KW-1185">Reference proteome</keyword>
<name>A0A6G0HCV8_LARCR</name>
<dbReference type="AlphaFoldDB" id="A0A6G0HCV8"/>
<accession>A0A6G0HCV8</accession>
<organism evidence="2 3">
    <name type="scientific">Larimichthys crocea</name>
    <name type="common">Large yellow croaker</name>
    <name type="synonym">Pseudosciaena crocea</name>
    <dbReference type="NCBI Taxonomy" id="215358"/>
    <lineage>
        <taxon>Eukaryota</taxon>
        <taxon>Metazoa</taxon>
        <taxon>Chordata</taxon>
        <taxon>Craniata</taxon>
        <taxon>Vertebrata</taxon>
        <taxon>Euteleostomi</taxon>
        <taxon>Actinopterygii</taxon>
        <taxon>Neopterygii</taxon>
        <taxon>Teleostei</taxon>
        <taxon>Neoteleostei</taxon>
        <taxon>Acanthomorphata</taxon>
        <taxon>Eupercaria</taxon>
        <taxon>Sciaenidae</taxon>
        <taxon>Larimichthys</taxon>
    </lineage>
</organism>
<protein>
    <submittedName>
        <fullName evidence="2">Uncharacterized protein</fullName>
    </submittedName>
</protein>
<sequence>MGVLEVRGSDASALLNPSSFSGRVREGNAQSVLVLDVPPEGLSGLAVGQCMFFGIVWESWGFLEAVATRLAWFLPSPGSARDLTDIHPISTLLDLKTLTPILAHTAKLVHREAMQPNPPSRISPTLDLSIFHPFDFGFPPPSSPSSVGVRRWDNQDLPSRHGLGDGAVTPPFTEYPAPKPHPLSLTFPLLPSPLKGRDNQDLPSRHGSGDGVVTPPFTEHPALSGSHLPSSSLSPLKGRNNQDLPSRHGSGDGVDTSLPVLNILSSLLVRIFHPLGLALPLPPSLSPQGR</sequence>
<comment type="caution">
    <text evidence="2">The sequence shown here is derived from an EMBL/GenBank/DDBJ whole genome shotgun (WGS) entry which is preliminary data.</text>
</comment>